<keyword evidence="2" id="KW-0812">Transmembrane</keyword>
<feature type="region of interest" description="Disordered" evidence="1">
    <location>
        <begin position="371"/>
        <end position="394"/>
    </location>
</feature>
<feature type="region of interest" description="Disordered" evidence="1">
    <location>
        <begin position="295"/>
        <end position="331"/>
    </location>
</feature>
<evidence type="ECO:0000313" key="4">
    <source>
        <dbReference type="Proteomes" id="UP001597046"/>
    </source>
</evidence>
<feature type="region of interest" description="Disordered" evidence="1">
    <location>
        <begin position="231"/>
        <end position="283"/>
    </location>
</feature>
<dbReference type="RefSeq" id="WP_386053652.1">
    <property type="nucleotide sequence ID" value="NZ_JBHTKH010000010.1"/>
</dbReference>
<evidence type="ECO:0000313" key="3">
    <source>
        <dbReference type="EMBL" id="MFD1055618.1"/>
    </source>
</evidence>
<proteinExistence type="predicted"/>
<feature type="transmembrane region" description="Helical" evidence="2">
    <location>
        <begin position="44"/>
        <end position="62"/>
    </location>
</feature>
<dbReference type="EMBL" id="JBHTKH010000010">
    <property type="protein sequence ID" value="MFD1055618.1"/>
    <property type="molecule type" value="Genomic_DNA"/>
</dbReference>
<organism evidence="3 4">
    <name type="scientific">Terrabacter terrigena</name>
    <dbReference type="NCBI Taxonomy" id="574718"/>
    <lineage>
        <taxon>Bacteria</taxon>
        <taxon>Bacillati</taxon>
        <taxon>Actinomycetota</taxon>
        <taxon>Actinomycetes</taxon>
        <taxon>Micrococcales</taxon>
        <taxon>Intrasporangiaceae</taxon>
        <taxon>Terrabacter</taxon>
    </lineage>
</organism>
<evidence type="ECO:0000256" key="1">
    <source>
        <dbReference type="SAM" id="MobiDB-lite"/>
    </source>
</evidence>
<name>A0ABW3MZU4_9MICO</name>
<sequence length="394" mass="38125">MTSEMSAFAVLEEPSFTLPARPGLLAAEPVDLLADSDPRRLPEGAVSGFAVIGGLVAFSCLVGGLTAGLVVIGVSTLLAAIAAIVRGQVSLSAVGGQRGAALLLGAAVTALIVPSVTAHERRPAADMAGGVPVSSPFAVGTQTAYAAVPASGDTTGSATHPGASSSPSAGASAGPVAPHVATPSVQAPSATLSAVSDVTGLTLSLDALSPKSAASDGKGEKVGHQVDDVKATSKHSGANAGKSGGKNADKSSGKGTDKVIDRATDKTSEKAPDKAAQKAADKAAKAAEKAAKAAAAHARESRAVVQGATKGATDATSPVRGASSAASSKALLSSVKKAEKVAVTRVAKAESTVAALAVKAQAKAEKKAATKAAKATVKAAKTAAKSGTPAASGR</sequence>
<keyword evidence="4" id="KW-1185">Reference proteome</keyword>
<protein>
    <submittedName>
        <fullName evidence="3">Uncharacterized protein</fullName>
    </submittedName>
</protein>
<accession>A0ABW3MZU4</accession>
<feature type="transmembrane region" description="Helical" evidence="2">
    <location>
        <begin position="69"/>
        <end position="87"/>
    </location>
</feature>
<gene>
    <name evidence="3" type="ORF">ACFQ2V_14995</name>
</gene>
<keyword evidence="2" id="KW-0472">Membrane</keyword>
<reference evidence="4" key="1">
    <citation type="journal article" date="2019" name="Int. J. Syst. Evol. Microbiol.">
        <title>The Global Catalogue of Microorganisms (GCM) 10K type strain sequencing project: providing services to taxonomists for standard genome sequencing and annotation.</title>
        <authorList>
            <consortium name="The Broad Institute Genomics Platform"/>
            <consortium name="The Broad Institute Genome Sequencing Center for Infectious Disease"/>
            <person name="Wu L."/>
            <person name="Ma J."/>
        </authorList>
    </citation>
    <scope>NUCLEOTIDE SEQUENCE [LARGE SCALE GENOMIC DNA]</scope>
    <source>
        <strain evidence="4">CCUG 57508</strain>
    </source>
</reference>
<dbReference type="Proteomes" id="UP001597046">
    <property type="component" value="Unassembled WGS sequence"/>
</dbReference>
<feature type="compositionally biased region" description="Low complexity" evidence="1">
    <location>
        <begin position="322"/>
        <end position="331"/>
    </location>
</feature>
<feature type="transmembrane region" description="Helical" evidence="2">
    <location>
        <begin position="99"/>
        <end position="118"/>
    </location>
</feature>
<evidence type="ECO:0000256" key="2">
    <source>
        <dbReference type="SAM" id="Phobius"/>
    </source>
</evidence>
<keyword evidence="2" id="KW-1133">Transmembrane helix</keyword>
<feature type="compositionally biased region" description="Low complexity" evidence="1">
    <location>
        <begin position="155"/>
        <end position="181"/>
    </location>
</feature>
<comment type="caution">
    <text evidence="3">The sequence shown here is derived from an EMBL/GenBank/DDBJ whole genome shotgun (WGS) entry which is preliminary data.</text>
</comment>
<feature type="compositionally biased region" description="Basic and acidic residues" evidence="1">
    <location>
        <begin position="247"/>
        <end position="283"/>
    </location>
</feature>
<feature type="region of interest" description="Disordered" evidence="1">
    <location>
        <begin position="150"/>
        <end position="184"/>
    </location>
</feature>